<proteinExistence type="predicted"/>
<feature type="transmembrane region" description="Helical" evidence="1">
    <location>
        <begin position="57"/>
        <end position="79"/>
    </location>
</feature>
<evidence type="ECO:0000256" key="1">
    <source>
        <dbReference type="SAM" id="Phobius"/>
    </source>
</evidence>
<gene>
    <name evidence="2" type="ORF">BC781_101339</name>
</gene>
<keyword evidence="1" id="KW-0472">Membrane</keyword>
<protein>
    <recommendedName>
        <fullName evidence="4">PH (Pleckstrin Homology) domain-containing protein</fullName>
    </recommendedName>
</protein>
<evidence type="ECO:0000313" key="2">
    <source>
        <dbReference type="EMBL" id="PWJ43989.1"/>
    </source>
</evidence>
<dbReference type="Proteomes" id="UP000245535">
    <property type="component" value="Unassembled WGS sequence"/>
</dbReference>
<keyword evidence="3" id="KW-1185">Reference proteome</keyword>
<evidence type="ECO:0000313" key="3">
    <source>
        <dbReference type="Proteomes" id="UP000245535"/>
    </source>
</evidence>
<name>A0A315ZFQ7_SEDFL</name>
<evidence type="ECO:0008006" key="4">
    <source>
        <dbReference type="Google" id="ProtNLM"/>
    </source>
</evidence>
<feature type="transmembrane region" description="Helical" evidence="1">
    <location>
        <begin position="28"/>
        <end position="45"/>
    </location>
</feature>
<dbReference type="EMBL" id="QGDO01000001">
    <property type="protein sequence ID" value="PWJ43989.1"/>
    <property type="molecule type" value="Genomic_DNA"/>
</dbReference>
<reference evidence="2 3" key="1">
    <citation type="submission" date="2018-03" db="EMBL/GenBank/DDBJ databases">
        <title>Genomic Encyclopedia of Archaeal and Bacterial Type Strains, Phase II (KMG-II): from individual species to whole genera.</title>
        <authorList>
            <person name="Goeker M."/>
        </authorList>
    </citation>
    <scope>NUCLEOTIDE SEQUENCE [LARGE SCALE GENOMIC DNA]</scope>
    <source>
        <strain evidence="2 3">DSM 28229</strain>
    </source>
</reference>
<sequence length="172" mass="19794">MSFFVSIYILFSFSNLEAMIQSKPKGNTVFALTAFFVLLIGGIIYTNHNASENGASWFHIVSLVISVVVAVVVLVMLMFRIKLVSVDRGKMKVNYPLRFRKSEMDMKEQLFAWQEDQIETNGMTFKEMTILFKGGDIVKLSNQEDSGYGKIHNYLTKKFKKQRQYPKPKDKV</sequence>
<accession>A0A315ZFQ7</accession>
<dbReference type="AlphaFoldDB" id="A0A315ZFQ7"/>
<keyword evidence="1" id="KW-1133">Transmembrane helix</keyword>
<comment type="caution">
    <text evidence="2">The sequence shown here is derived from an EMBL/GenBank/DDBJ whole genome shotgun (WGS) entry which is preliminary data.</text>
</comment>
<organism evidence="2 3">
    <name type="scientific">Sediminitomix flava</name>
    <dbReference type="NCBI Taxonomy" id="379075"/>
    <lineage>
        <taxon>Bacteria</taxon>
        <taxon>Pseudomonadati</taxon>
        <taxon>Bacteroidota</taxon>
        <taxon>Cytophagia</taxon>
        <taxon>Cytophagales</taxon>
        <taxon>Flammeovirgaceae</taxon>
        <taxon>Sediminitomix</taxon>
    </lineage>
</organism>
<keyword evidence="1" id="KW-0812">Transmembrane</keyword>